<proteinExistence type="predicted"/>
<evidence type="ECO:0000313" key="1">
    <source>
        <dbReference type="EMBL" id="KAH0592520.1"/>
    </source>
</evidence>
<protein>
    <submittedName>
        <fullName evidence="1">Uncharacterized protein</fullName>
    </submittedName>
</protein>
<dbReference type="AlphaFoldDB" id="A0A9P8M2J9"/>
<evidence type="ECO:0000313" key="2">
    <source>
        <dbReference type="Proteomes" id="UP000764110"/>
    </source>
</evidence>
<name>A0A9P8M2J9_9HYPO</name>
<organism evidence="1 2">
    <name type="scientific">Metarhizium humberi</name>
    <dbReference type="NCBI Taxonomy" id="2596975"/>
    <lineage>
        <taxon>Eukaryota</taxon>
        <taxon>Fungi</taxon>
        <taxon>Dikarya</taxon>
        <taxon>Ascomycota</taxon>
        <taxon>Pezizomycotina</taxon>
        <taxon>Sordariomycetes</taxon>
        <taxon>Hypocreomycetidae</taxon>
        <taxon>Hypocreales</taxon>
        <taxon>Clavicipitaceae</taxon>
        <taxon>Metarhizium</taxon>
    </lineage>
</organism>
<gene>
    <name evidence="1" type="ORF">MHUMG1_09671</name>
</gene>
<keyword evidence="2" id="KW-1185">Reference proteome</keyword>
<accession>A0A9P8M2J9</accession>
<dbReference type="Proteomes" id="UP000764110">
    <property type="component" value="Unassembled WGS sequence"/>
</dbReference>
<dbReference type="EMBL" id="JACEFI010000029">
    <property type="protein sequence ID" value="KAH0592520.1"/>
    <property type="molecule type" value="Genomic_DNA"/>
</dbReference>
<comment type="caution">
    <text evidence="1">The sequence shown here is derived from an EMBL/GenBank/DDBJ whole genome shotgun (WGS) entry which is preliminary data.</text>
</comment>
<reference evidence="1 2" key="1">
    <citation type="submission" date="2020-07" db="EMBL/GenBank/DDBJ databases">
        <title>Metarhizium humberi genome.</title>
        <authorList>
            <person name="Lysoe E."/>
        </authorList>
    </citation>
    <scope>NUCLEOTIDE SEQUENCE [LARGE SCALE GENOMIC DNA]</scope>
    <source>
        <strain evidence="1 2">ESALQ1638</strain>
    </source>
</reference>
<sequence>MIMHPHIRVQAFRGGIRVFGNVENGVVVGSMDPVGAKVNNSPPAGEPFLMHPAAYAISCFDYGDPDAILYEYIGTAEASQTGANDCDAGFG</sequence>